<evidence type="ECO:0000256" key="1">
    <source>
        <dbReference type="ARBA" id="ARBA00022460"/>
    </source>
</evidence>
<dbReference type="PANTHER" id="PTHR12236:SF80">
    <property type="entry name" value="CUTICULAR PROTEIN 62BC, ISOFORM A"/>
    <property type="match status" value="1"/>
</dbReference>
<keyword evidence="1 3" id="KW-0193">Cuticle</keyword>
<name>A0A8J2VQ24_9NEOP</name>
<keyword evidence="6" id="KW-1185">Reference proteome</keyword>
<dbReference type="PANTHER" id="PTHR12236">
    <property type="entry name" value="STRUCTURAL CONTITUENT OF CUTICLE"/>
    <property type="match status" value="1"/>
</dbReference>
<dbReference type="OrthoDB" id="6900368at2759"/>
<dbReference type="Pfam" id="PF00379">
    <property type="entry name" value="Chitin_bind_4"/>
    <property type="match status" value="1"/>
</dbReference>
<dbReference type="InterPro" id="IPR051217">
    <property type="entry name" value="Insect_Cuticle_Struc_Prot"/>
</dbReference>
<reference evidence="5" key="1">
    <citation type="submission" date="2021-09" db="EMBL/GenBank/DDBJ databases">
        <authorList>
            <person name="Martin H S."/>
        </authorList>
    </citation>
    <scope>NUCLEOTIDE SEQUENCE</scope>
</reference>
<dbReference type="InterPro" id="IPR000618">
    <property type="entry name" value="Insect_cuticle"/>
</dbReference>
<gene>
    <name evidence="5" type="ORF">DCHRY22_LOCUS2227</name>
</gene>
<feature type="signal peptide" evidence="4">
    <location>
        <begin position="1"/>
        <end position="17"/>
    </location>
</feature>
<dbReference type="PROSITE" id="PS51155">
    <property type="entry name" value="CHIT_BIND_RR_2"/>
    <property type="match status" value="1"/>
</dbReference>
<sequence>MFCKIVIVCASLALVHGGNLGLGHGGYPVSPYNQVAPIGSLAYGNAQANVGWSPSGLPQVARLGYESVAHAGSLAYPSPIGSISQLGHAALPAHSGLLNHASPLAHAGHLNYNSPLAYSGSIGHVGLAPHAGSLAHSAPLNHGPIVHATSTNNIVSSSHSSPLGYGAYAGHYGHGNSYHSHPKYQYSYSVADPHTGDHKSQHEVRDGDVVKGGYSLLQPDGSFRKVSYSADDHNGFNAVVHNSGPSHHVYSAQYHHY</sequence>
<comment type="caution">
    <text evidence="5">The sequence shown here is derived from an EMBL/GenBank/DDBJ whole genome shotgun (WGS) entry which is preliminary data.</text>
</comment>
<dbReference type="PRINTS" id="PR00947">
    <property type="entry name" value="CUTICLE"/>
</dbReference>
<dbReference type="InterPro" id="IPR031311">
    <property type="entry name" value="CHIT_BIND_RR_consensus"/>
</dbReference>
<feature type="chain" id="PRO_5035233273" evidence="4">
    <location>
        <begin position="18"/>
        <end position="257"/>
    </location>
</feature>
<evidence type="ECO:0000313" key="5">
    <source>
        <dbReference type="EMBL" id="CAG9560594.1"/>
    </source>
</evidence>
<protein>
    <submittedName>
        <fullName evidence="5">(African queen) hypothetical protein</fullName>
    </submittedName>
</protein>
<dbReference type="GO" id="GO:0042302">
    <property type="term" value="F:structural constituent of cuticle"/>
    <property type="evidence" value="ECO:0007669"/>
    <property type="project" value="UniProtKB-UniRule"/>
</dbReference>
<evidence type="ECO:0000256" key="3">
    <source>
        <dbReference type="PROSITE-ProRule" id="PRU00497"/>
    </source>
</evidence>
<dbReference type="AlphaFoldDB" id="A0A8J2VQ24"/>
<dbReference type="EMBL" id="CAKASE010000045">
    <property type="protein sequence ID" value="CAG9560594.1"/>
    <property type="molecule type" value="Genomic_DNA"/>
</dbReference>
<dbReference type="Proteomes" id="UP000789524">
    <property type="component" value="Unassembled WGS sequence"/>
</dbReference>
<accession>A0A8J2VQ24</accession>
<keyword evidence="2 4" id="KW-0732">Signal</keyword>
<dbReference type="GO" id="GO:0031012">
    <property type="term" value="C:extracellular matrix"/>
    <property type="evidence" value="ECO:0007669"/>
    <property type="project" value="TreeGrafter"/>
</dbReference>
<dbReference type="PROSITE" id="PS00233">
    <property type="entry name" value="CHIT_BIND_RR_1"/>
    <property type="match status" value="1"/>
</dbReference>
<dbReference type="GO" id="GO:0005615">
    <property type="term" value="C:extracellular space"/>
    <property type="evidence" value="ECO:0007669"/>
    <property type="project" value="TreeGrafter"/>
</dbReference>
<evidence type="ECO:0000256" key="4">
    <source>
        <dbReference type="SAM" id="SignalP"/>
    </source>
</evidence>
<evidence type="ECO:0000313" key="6">
    <source>
        <dbReference type="Proteomes" id="UP000789524"/>
    </source>
</evidence>
<proteinExistence type="predicted"/>
<evidence type="ECO:0000256" key="2">
    <source>
        <dbReference type="ARBA" id="ARBA00022729"/>
    </source>
</evidence>
<organism evidence="5 6">
    <name type="scientific">Danaus chrysippus</name>
    <name type="common">African queen</name>
    <dbReference type="NCBI Taxonomy" id="151541"/>
    <lineage>
        <taxon>Eukaryota</taxon>
        <taxon>Metazoa</taxon>
        <taxon>Ecdysozoa</taxon>
        <taxon>Arthropoda</taxon>
        <taxon>Hexapoda</taxon>
        <taxon>Insecta</taxon>
        <taxon>Pterygota</taxon>
        <taxon>Neoptera</taxon>
        <taxon>Endopterygota</taxon>
        <taxon>Lepidoptera</taxon>
        <taxon>Glossata</taxon>
        <taxon>Ditrysia</taxon>
        <taxon>Papilionoidea</taxon>
        <taxon>Nymphalidae</taxon>
        <taxon>Danainae</taxon>
        <taxon>Danaini</taxon>
        <taxon>Danaina</taxon>
        <taxon>Danaus</taxon>
        <taxon>Anosia</taxon>
    </lineage>
</organism>